<organism evidence="1 2">
    <name type="scientific">Seminavis robusta</name>
    <dbReference type="NCBI Taxonomy" id="568900"/>
    <lineage>
        <taxon>Eukaryota</taxon>
        <taxon>Sar</taxon>
        <taxon>Stramenopiles</taxon>
        <taxon>Ochrophyta</taxon>
        <taxon>Bacillariophyta</taxon>
        <taxon>Bacillariophyceae</taxon>
        <taxon>Bacillariophycidae</taxon>
        <taxon>Naviculales</taxon>
        <taxon>Naviculaceae</taxon>
        <taxon>Seminavis</taxon>
    </lineage>
</organism>
<dbReference type="Proteomes" id="UP001153069">
    <property type="component" value="Unassembled WGS sequence"/>
</dbReference>
<sequence length="225" mass="25885">MANSDDEDSAVSSDDSFDGELEIYTPSEMLAKGLGFLGYTEKQLNRKNLSEETKQDRLVSHFGANSFVLAHLWEDLQKAPNKEDRLDSGKRILRDYFQALYFLKLYEPENPRASRFQIFSECGLADKLRRIKKKCISDGGYRGFPDLVSTPNNAYDLPEVQKFKSRARLRHERYNGMLKTFHCLSESFRHGKSHADSKAKLCSCLEAVAVIVQYRMEYGEPLYDI</sequence>
<name>A0A9N8DXZ7_9STRA</name>
<dbReference type="OrthoDB" id="40315at2759"/>
<protein>
    <submittedName>
        <fullName evidence="1">Uncharacterized protein</fullName>
    </submittedName>
</protein>
<gene>
    <name evidence="1" type="ORF">SEMRO_462_G148040.1</name>
</gene>
<keyword evidence="2" id="KW-1185">Reference proteome</keyword>
<dbReference type="AlphaFoldDB" id="A0A9N8DXZ7"/>
<comment type="caution">
    <text evidence="1">The sequence shown here is derived from an EMBL/GenBank/DDBJ whole genome shotgun (WGS) entry which is preliminary data.</text>
</comment>
<proteinExistence type="predicted"/>
<accession>A0A9N8DXZ7</accession>
<dbReference type="EMBL" id="CAICTM010000461">
    <property type="protein sequence ID" value="CAB9510992.1"/>
    <property type="molecule type" value="Genomic_DNA"/>
</dbReference>
<evidence type="ECO:0000313" key="2">
    <source>
        <dbReference type="Proteomes" id="UP001153069"/>
    </source>
</evidence>
<evidence type="ECO:0000313" key="1">
    <source>
        <dbReference type="EMBL" id="CAB9510992.1"/>
    </source>
</evidence>
<reference evidence="1" key="1">
    <citation type="submission" date="2020-06" db="EMBL/GenBank/DDBJ databases">
        <authorList>
            <consortium name="Plant Systems Biology data submission"/>
        </authorList>
    </citation>
    <scope>NUCLEOTIDE SEQUENCE</scope>
    <source>
        <strain evidence="1">D6</strain>
    </source>
</reference>